<dbReference type="Gene3D" id="2.120.10.30">
    <property type="entry name" value="TolB, C-terminal domain"/>
    <property type="match status" value="1"/>
</dbReference>
<sequence length="282" mass="29356">MVTVTVDTLVDGLAFPVGARWHAGHLWFSDLFTGEVLALDPAGGALNTIAEVAGLPAGLGFLPDGRLLIASTRDRLLLRREADGSVLVHADLAGVTTRRLADLCVDAVGRAYVGSRGDDDAPASTADLAMVEADGTVHDVAGALTCTGGIVVGADGRTLTVAESRAVPARLTAFTIEPDGGLEQQRVFAEFDTGTQPEGLAIDAEDGIWVASPTTADVLRVDTYGAVTDRLTIRCPYAVALGGDDGRDLFVCTSRSHVPEEALEERSGTVLRMRVSVPGPGH</sequence>
<protein>
    <submittedName>
        <fullName evidence="4">SMP-30/gluconolactonase/LRE family protein</fullName>
    </submittedName>
</protein>
<keyword evidence="5" id="KW-1185">Reference proteome</keyword>
<proteinExistence type="inferred from homology"/>
<dbReference type="InterPro" id="IPR013658">
    <property type="entry name" value="SGL"/>
</dbReference>
<organism evidence="4 5">
    <name type="scientific">Rhodococcus olei</name>
    <dbReference type="NCBI Taxonomy" id="2161675"/>
    <lineage>
        <taxon>Bacteria</taxon>
        <taxon>Bacillati</taxon>
        <taxon>Actinomycetota</taxon>
        <taxon>Actinomycetes</taxon>
        <taxon>Mycobacteriales</taxon>
        <taxon>Nocardiaceae</taxon>
        <taxon>Rhodococcus</taxon>
    </lineage>
</organism>
<keyword evidence="2" id="KW-0378">Hydrolase</keyword>
<accession>A0ABP8PAF1</accession>
<dbReference type="InterPro" id="IPR011042">
    <property type="entry name" value="6-blade_b-propeller_TolB-like"/>
</dbReference>
<reference evidence="5" key="1">
    <citation type="journal article" date="2019" name="Int. J. Syst. Evol. Microbiol.">
        <title>The Global Catalogue of Microorganisms (GCM) 10K type strain sequencing project: providing services to taxonomists for standard genome sequencing and annotation.</title>
        <authorList>
            <consortium name="The Broad Institute Genomics Platform"/>
            <consortium name="The Broad Institute Genome Sequencing Center for Infectious Disease"/>
            <person name="Wu L."/>
            <person name="Ma J."/>
        </authorList>
    </citation>
    <scope>NUCLEOTIDE SEQUENCE [LARGE SCALE GENOMIC DNA]</scope>
    <source>
        <strain evidence="5">JCM 32206</strain>
    </source>
</reference>
<evidence type="ECO:0000256" key="1">
    <source>
        <dbReference type="ARBA" id="ARBA00008853"/>
    </source>
</evidence>
<dbReference type="PANTHER" id="PTHR47572:SF4">
    <property type="entry name" value="LACTONASE DRP35"/>
    <property type="match status" value="1"/>
</dbReference>
<dbReference type="PANTHER" id="PTHR47572">
    <property type="entry name" value="LIPOPROTEIN-RELATED"/>
    <property type="match status" value="1"/>
</dbReference>
<dbReference type="SUPFAM" id="SSF63829">
    <property type="entry name" value="Calcium-dependent phosphotriesterase"/>
    <property type="match status" value="1"/>
</dbReference>
<evidence type="ECO:0000313" key="4">
    <source>
        <dbReference type="EMBL" id="GAA4484666.1"/>
    </source>
</evidence>
<dbReference type="InterPro" id="IPR051262">
    <property type="entry name" value="SMP-30/CGR1_Lactonase"/>
</dbReference>
<comment type="similarity">
    <text evidence="1">Belongs to the SMP-30/CGR1 family.</text>
</comment>
<dbReference type="Proteomes" id="UP001501183">
    <property type="component" value="Unassembled WGS sequence"/>
</dbReference>
<gene>
    <name evidence="4" type="ORF">GCM10023094_38270</name>
</gene>
<evidence type="ECO:0000256" key="2">
    <source>
        <dbReference type="ARBA" id="ARBA00022801"/>
    </source>
</evidence>
<feature type="domain" description="SMP-30/Gluconolactonase/LRE-like region" evidence="3">
    <location>
        <begin position="18"/>
        <end position="254"/>
    </location>
</feature>
<dbReference type="Pfam" id="PF08450">
    <property type="entry name" value="SGL"/>
    <property type="match status" value="1"/>
</dbReference>
<dbReference type="EMBL" id="BAABFB010000059">
    <property type="protein sequence ID" value="GAA4484666.1"/>
    <property type="molecule type" value="Genomic_DNA"/>
</dbReference>
<name>A0ABP8PAF1_9NOCA</name>
<comment type="caution">
    <text evidence="4">The sequence shown here is derived from an EMBL/GenBank/DDBJ whole genome shotgun (WGS) entry which is preliminary data.</text>
</comment>
<evidence type="ECO:0000259" key="3">
    <source>
        <dbReference type="Pfam" id="PF08450"/>
    </source>
</evidence>
<evidence type="ECO:0000313" key="5">
    <source>
        <dbReference type="Proteomes" id="UP001501183"/>
    </source>
</evidence>